<keyword evidence="10" id="KW-1185">Reference proteome</keyword>
<evidence type="ECO:0000259" key="8">
    <source>
        <dbReference type="Pfam" id="PF13359"/>
    </source>
</evidence>
<dbReference type="Proteomes" id="UP000235965">
    <property type="component" value="Unassembled WGS sequence"/>
</dbReference>
<dbReference type="InterPro" id="IPR027806">
    <property type="entry name" value="HARBI1_dom"/>
</dbReference>
<dbReference type="InterPro" id="IPR045249">
    <property type="entry name" value="HARBI1-like"/>
</dbReference>
<dbReference type="InParanoid" id="A0A2J7PT97"/>
<dbReference type="GO" id="GO:0046872">
    <property type="term" value="F:metal ion binding"/>
    <property type="evidence" value="ECO:0007669"/>
    <property type="project" value="UniProtKB-KW"/>
</dbReference>
<accession>A0A2J7PT97</accession>
<dbReference type="OrthoDB" id="8189118at2759"/>
<evidence type="ECO:0000256" key="1">
    <source>
        <dbReference type="ARBA" id="ARBA00001968"/>
    </source>
</evidence>
<gene>
    <name evidence="9" type="ORF">B7P43_G18008</name>
</gene>
<reference evidence="9 10" key="1">
    <citation type="submission" date="2017-12" db="EMBL/GenBank/DDBJ databases">
        <title>Hemimetabolous genomes reveal molecular basis of termite eusociality.</title>
        <authorList>
            <person name="Harrison M.C."/>
            <person name="Jongepier E."/>
            <person name="Robertson H.M."/>
            <person name="Arning N."/>
            <person name="Bitard-Feildel T."/>
            <person name="Chao H."/>
            <person name="Childers C.P."/>
            <person name="Dinh H."/>
            <person name="Doddapaneni H."/>
            <person name="Dugan S."/>
            <person name="Gowin J."/>
            <person name="Greiner C."/>
            <person name="Han Y."/>
            <person name="Hu H."/>
            <person name="Hughes D.S.T."/>
            <person name="Huylmans A.-K."/>
            <person name="Kemena C."/>
            <person name="Kremer L.P.M."/>
            <person name="Lee S.L."/>
            <person name="Lopez-Ezquerra A."/>
            <person name="Mallet L."/>
            <person name="Monroy-Kuhn J.M."/>
            <person name="Moser A."/>
            <person name="Murali S.C."/>
            <person name="Muzny D.M."/>
            <person name="Otani S."/>
            <person name="Piulachs M.-D."/>
            <person name="Poelchau M."/>
            <person name="Qu J."/>
            <person name="Schaub F."/>
            <person name="Wada-Katsumata A."/>
            <person name="Worley K.C."/>
            <person name="Xie Q."/>
            <person name="Ylla G."/>
            <person name="Poulsen M."/>
            <person name="Gibbs R.A."/>
            <person name="Schal C."/>
            <person name="Richards S."/>
            <person name="Belles X."/>
            <person name="Korb J."/>
            <person name="Bornberg-Bauer E."/>
        </authorList>
    </citation>
    <scope>NUCLEOTIDE SEQUENCE [LARGE SCALE GENOMIC DNA]</scope>
    <source>
        <tissue evidence="9">Whole body</tissue>
    </source>
</reference>
<proteinExistence type="inferred from homology"/>
<evidence type="ECO:0000313" key="10">
    <source>
        <dbReference type="Proteomes" id="UP000235965"/>
    </source>
</evidence>
<feature type="domain" description="DDE Tnp4" evidence="8">
    <location>
        <begin position="80"/>
        <end position="186"/>
    </location>
</feature>
<evidence type="ECO:0000256" key="4">
    <source>
        <dbReference type="ARBA" id="ARBA00022722"/>
    </source>
</evidence>
<dbReference type="GO" id="GO:0005634">
    <property type="term" value="C:nucleus"/>
    <property type="evidence" value="ECO:0007669"/>
    <property type="project" value="UniProtKB-SubCell"/>
</dbReference>
<evidence type="ECO:0000256" key="7">
    <source>
        <dbReference type="ARBA" id="ARBA00023242"/>
    </source>
</evidence>
<name>A0A2J7PT97_9NEOP</name>
<evidence type="ECO:0000256" key="3">
    <source>
        <dbReference type="ARBA" id="ARBA00006958"/>
    </source>
</evidence>
<dbReference type="AlphaFoldDB" id="A0A2J7PT97"/>
<keyword evidence="6" id="KW-0378">Hydrolase</keyword>
<comment type="subcellular location">
    <subcellularLocation>
        <location evidence="2">Nucleus</location>
    </subcellularLocation>
</comment>
<organism evidence="9 10">
    <name type="scientific">Cryptotermes secundus</name>
    <dbReference type="NCBI Taxonomy" id="105785"/>
    <lineage>
        <taxon>Eukaryota</taxon>
        <taxon>Metazoa</taxon>
        <taxon>Ecdysozoa</taxon>
        <taxon>Arthropoda</taxon>
        <taxon>Hexapoda</taxon>
        <taxon>Insecta</taxon>
        <taxon>Pterygota</taxon>
        <taxon>Neoptera</taxon>
        <taxon>Polyneoptera</taxon>
        <taxon>Dictyoptera</taxon>
        <taxon>Blattodea</taxon>
        <taxon>Blattoidea</taxon>
        <taxon>Termitoidae</taxon>
        <taxon>Kalotermitidae</taxon>
        <taxon>Cryptotermitinae</taxon>
        <taxon>Cryptotermes</taxon>
    </lineage>
</organism>
<keyword evidence="5" id="KW-0479">Metal-binding</keyword>
<keyword evidence="4" id="KW-0540">Nuclease</keyword>
<evidence type="ECO:0000256" key="5">
    <source>
        <dbReference type="ARBA" id="ARBA00022723"/>
    </source>
</evidence>
<comment type="similarity">
    <text evidence="3">Belongs to the HARBI1 family.</text>
</comment>
<evidence type="ECO:0000313" key="9">
    <source>
        <dbReference type="EMBL" id="PNF19561.1"/>
    </source>
</evidence>
<evidence type="ECO:0000256" key="6">
    <source>
        <dbReference type="ARBA" id="ARBA00022801"/>
    </source>
</evidence>
<keyword evidence="7" id="KW-0539">Nucleus</keyword>
<dbReference type="STRING" id="105785.A0A2J7PT97"/>
<comment type="cofactor">
    <cofactor evidence="1">
        <name>a divalent metal cation</name>
        <dbReference type="ChEBI" id="CHEBI:60240"/>
    </cofactor>
</comment>
<dbReference type="GO" id="GO:0016787">
    <property type="term" value="F:hydrolase activity"/>
    <property type="evidence" value="ECO:0007669"/>
    <property type="project" value="UniProtKB-KW"/>
</dbReference>
<comment type="caution">
    <text evidence="9">The sequence shown here is derived from an EMBL/GenBank/DDBJ whole genome shotgun (WGS) entry which is preliminary data.</text>
</comment>
<sequence length="191" mass="21810">MYTFCIFCYRYLASGNSLTDIEEMYSVGQPTAGNIVRRVCTVIWDIMKEECIPIPTTEKWYEIVKCFETRAHFPHCIGAVDGKHIIIIRLYRSGSLFFNYKHYFSILLLALADSNYQFVCVDVGSYGKDSDCSIFKNSSLWTALVPKREQFCGVTSAVPYVIVGDEAFVLTNFLLTPYAGNDLSKKKVFNY</sequence>
<dbReference type="Pfam" id="PF13359">
    <property type="entry name" value="DDE_Tnp_4"/>
    <property type="match status" value="1"/>
</dbReference>
<dbReference type="PANTHER" id="PTHR22930">
    <property type="match status" value="1"/>
</dbReference>
<evidence type="ECO:0000256" key="2">
    <source>
        <dbReference type="ARBA" id="ARBA00004123"/>
    </source>
</evidence>
<protein>
    <recommendedName>
        <fullName evidence="8">DDE Tnp4 domain-containing protein</fullName>
    </recommendedName>
</protein>
<dbReference type="GO" id="GO:0004518">
    <property type="term" value="F:nuclease activity"/>
    <property type="evidence" value="ECO:0007669"/>
    <property type="project" value="UniProtKB-KW"/>
</dbReference>
<dbReference type="PANTHER" id="PTHR22930:SF269">
    <property type="entry name" value="NUCLEASE HARBI1-LIKE PROTEIN"/>
    <property type="match status" value="1"/>
</dbReference>
<dbReference type="EMBL" id="NEVH01021645">
    <property type="protein sequence ID" value="PNF19561.1"/>
    <property type="molecule type" value="Genomic_DNA"/>
</dbReference>